<dbReference type="InterPro" id="IPR010810">
    <property type="entry name" value="Flagellin_hook_IN_motif"/>
</dbReference>
<feature type="domain" description="Flagellar hook-associated protein 2 N-terminal" evidence="6">
    <location>
        <begin position="8"/>
        <end position="104"/>
    </location>
</feature>
<dbReference type="RefSeq" id="WP_093391671.1">
    <property type="nucleotide sequence ID" value="NZ_LT629736.1"/>
</dbReference>
<evidence type="ECO:0000259" key="7">
    <source>
        <dbReference type="Pfam" id="PF07195"/>
    </source>
</evidence>
<dbReference type="InterPro" id="IPR003481">
    <property type="entry name" value="FliD_N"/>
</dbReference>
<name>A0A1H1MND3_9GAMM</name>
<protein>
    <recommendedName>
        <fullName evidence="5">Flagellar hook-associated protein 2</fullName>
        <shortName evidence="5">HAP2</shortName>
    </recommendedName>
    <alternativeName>
        <fullName evidence="5">Flagellar cap protein</fullName>
    </alternativeName>
</protein>
<accession>A0A1H1MND3</accession>
<dbReference type="Pfam" id="PF02465">
    <property type="entry name" value="FliD_N"/>
    <property type="match status" value="1"/>
</dbReference>
<evidence type="ECO:0000256" key="2">
    <source>
        <dbReference type="ARBA" id="ARBA00011255"/>
    </source>
</evidence>
<comment type="function">
    <text evidence="5">Required for morphogenesis and for the elongation of the flagellar filament by facilitating polymerization of the flagellin monomers at the tip of growing filament. Forms a capping structure, which prevents flagellin subunits (transported through the central channel of the flagellum) from leaking out without polymerization at the distal end.</text>
</comment>
<feature type="domain" description="Flagellar hook-associated protein 2 C-terminal" evidence="7">
    <location>
        <begin position="225"/>
        <end position="454"/>
    </location>
</feature>
<dbReference type="AlphaFoldDB" id="A0A1H1MND3"/>
<keyword evidence="3" id="KW-0175">Coiled coil</keyword>
<evidence type="ECO:0000256" key="3">
    <source>
        <dbReference type="ARBA" id="ARBA00023054"/>
    </source>
</evidence>
<sequence>MAITGIGSGLDIQGMVAALVNAEAAPKTAQLNRLEKATTTKFSALGQFRSALSDFQKTVKDLNSASLFEKRTATSGKTDIFTVSADTKAVAGSYSVQVYSLAQSSKVALQGFTDPTSSLGAGELEISFGGDAPLKINVTDEASGLAGIRDAINAAGKEKGLSATIVNDPSGAGGARLVLSSTKSGVGNDISVAVSRGGAELQKLAFPPPAFDTTDPLAPKVITQAADAKFAIDGIQMSSKSNAVADAIDGVTLTLKGAQPQEELDNANTISLTVGEDRAGVKTSLKSFVDGYNKLMTTVGSLTKVTAVGGDSGQPLTGGLVGDASVRSFMTGIRGDLGNPVGSGGLKILSDLGISTQRDGTLKIDDTKLDKVLADNFGQLSSFLTGDGGLMAKLEKTLEPYTKSDGIIDSRTKGLQNTLDSVDDQREALTRRVGKLETRLLDQFNRMDTLIGQMSGTSDYLAGVLGSLPGVVKQSK</sequence>
<evidence type="ECO:0000256" key="5">
    <source>
        <dbReference type="RuleBase" id="RU362066"/>
    </source>
</evidence>
<dbReference type="Proteomes" id="UP000243207">
    <property type="component" value="Chromosome I"/>
</dbReference>
<evidence type="ECO:0000259" key="6">
    <source>
        <dbReference type="Pfam" id="PF02465"/>
    </source>
</evidence>
<evidence type="ECO:0000313" key="8">
    <source>
        <dbReference type="EMBL" id="SDR88353.1"/>
    </source>
</evidence>
<gene>
    <name evidence="8" type="ORF">SAMN05216421_0509</name>
</gene>
<dbReference type="GO" id="GO:0009421">
    <property type="term" value="C:bacterial-type flagellum filament cap"/>
    <property type="evidence" value="ECO:0007669"/>
    <property type="project" value="InterPro"/>
</dbReference>
<keyword evidence="4 5" id="KW-0975">Bacterial flagellum</keyword>
<dbReference type="GO" id="GO:0009424">
    <property type="term" value="C:bacterial-type flagellum hook"/>
    <property type="evidence" value="ECO:0007669"/>
    <property type="project" value="UniProtKB-UniRule"/>
</dbReference>
<dbReference type="GO" id="GO:0005576">
    <property type="term" value="C:extracellular region"/>
    <property type="evidence" value="ECO:0007669"/>
    <property type="project" value="UniProtKB-SubCell"/>
</dbReference>
<dbReference type="GO" id="GO:0007155">
    <property type="term" value="P:cell adhesion"/>
    <property type="evidence" value="ECO:0007669"/>
    <property type="project" value="InterPro"/>
</dbReference>
<dbReference type="InterPro" id="IPR040026">
    <property type="entry name" value="FliD"/>
</dbReference>
<keyword evidence="8" id="KW-0282">Flagellum</keyword>
<keyword evidence="9" id="KW-1185">Reference proteome</keyword>
<dbReference type="InterPro" id="IPR010809">
    <property type="entry name" value="FliD_C"/>
</dbReference>
<reference evidence="9" key="1">
    <citation type="submission" date="2016-10" db="EMBL/GenBank/DDBJ databases">
        <authorList>
            <person name="Varghese N."/>
            <person name="Submissions S."/>
        </authorList>
    </citation>
    <scope>NUCLEOTIDE SEQUENCE [LARGE SCALE GENOMIC DNA]</scope>
    <source>
        <strain evidence="9">NRRL B-51270</strain>
    </source>
</reference>
<dbReference type="Pfam" id="PF07196">
    <property type="entry name" value="Flagellin_IN"/>
    <property type="match status" value="1"/>
</dbReference>
<dbReference type="PANTHER" id="PTHR30288:SF0">
    <property type="entry name" value="FLAGELLAR HOOK-ASSOCIATED PROTEIN 2"/>
    <property type="match status" value="1"/>
</dbReference>
<dbReference type="EMBL" id="LT629736">
    <property type="protein sequence ID" value="SDR88353.1"/>
    <property type="molecule type" value="Genomic_DNA"/>
</dbReference>
<comment type="subunit">
    <text evidence="2 5">Homopentamer.</text>
</comment>
<dbReference type="STRING" id="487184.SAMN05216421_0509"/>
<keyword evidence="8" id="KW-0966">Cell projection</keyword>
<dbReference type="PANTHER" id="PTHR30288">
    <property type="entry name" value="FLAGELLAR CAP/ASSEMBLY PROTEIN FLID"/>
    <property type="match status" value="1"/>
</dbReference>
<keyword evidence="8" id="KW-0969">Cilium</keyword>
<comment type="similarity">
    <text evidence="1 5">Belongs to the FliD family.</text>
</comment>
<comment type="subcellular location">
    <subcellularLocation>
        <location evidence="5">Secreted</location>
    </subcellularLocation>
    <subcellularLocation>
        <location evidence="5">Bacterial flagellum</location>
    </subcellularLocation>
</comment>
<dbReference type="OrthoDB" id="9810816at2"/>
<organism evidence="8 9">
    <name type="scientific">Halopseudomonas xinjiangensis</name>
    <dbReference type="NCBI Taxonomy" id="487184"/>
    <lineage>
        <taxon>Bacteria</taxon>
        <taxon>Pseudomonadati</taxon>
        <taxon>Pseudomonadota</taxon>
        <taxon>Gammaproteobacteria</taxon>
        <taxon>Pseudomonadales</taxon>
        <taxon>Pseudomonadaceae</taxon>
        <taxon>Halopseudomonas</taxon>
    </lineage>
</organism>
<evidence type="ECO:0000256" key="1">
    <source>
        <dbReference type="ARBA" id="ARBA00009764"/>
    </source>
</evidence>
<evidence type="ECO:0000256" key="4">
    <source>
        <dbReference type="ARBA" id="ARBA00023143"/>
    </source>
</evidence>
<keyword evidence="5" id="KW-0964">Secreted</keyword>
<proteinExistence type="inferred from homology"/>
<dbReference type="Pfam" id="PF07195">
    <property type="entry name" value="FliD_C"/>
    <property type="match status" value="1"/>
</dbReference>
<evidence type="ECO:0000313" key="9">
    <source>
        <dbReference type="Proteomes" id="UP000243207"/>
    </source>
</evidence>
<dbReference type="GO" id="GO:0071973">
    <property type="term" value="P:bacterial-type flagellum-dependent cell motility"/>
    <property type="evidence" value="ECO:0007669"/>
    <property type="project" value="TreeGrafter"/>
</dbReference>